<comment type="pathway">
    <text evidence="2 8">Cofactor biosynthesis; biotin biosynthesis.</text>
</comment>
<evidence type="ECO:0000256" key="1">
    <source>
        <dbReference type="ARBA" id="ARBA00000852"/>
    </source>
</evidence>
<dbReference type="PANTHER" id="PTHR13090">
    <property type="entry name" value="ARGININE-HYDROXYLASE NDUFAF5, MITOCHONDRIAL"/>
    <property type="match status" value="1"/>
</dbReference>
<dbReference type="GO" id="GO:0008757">
    <property type="term" value="F:S-adenosylmethionine-dependent methyltransferase activity"/>
    <property type="evidence" value="ECO:0007669"/>
    <property type="project" value="InterPro"/>
</dbReference>
<comment type="caution">
    <text evidence="10">The sequence shown here is derived from an EMBL/GenBank/DDBJ whole genome shotgun (WGS) entry which is preliminary data.</text>
</comment>
<accession>A0A4R1ETE6</accession>
<comment type="function">
    <text evidence="8">Converts the free carboxyl group of a malonyl-thioester to its methyl ester by transfer of a methyl group from S-adenosyl-L-methionine (SAM). It allows to synthesize pimeloyl-ACP via the fatty acid synthetic pathway.</text>
</comment>
<keyword evidence="6 8" id="KW-0949">S-adenosyl-L-methionine</keyword>
<dbReference type="GO" id="GO:0102130">
    <property type="term" value="F:malonyl-CoA methyltransferase activity"/>
    <property type="evidence" value="ECO:0007669"/>
    <property type="project" value="UniProtKB-EC"/>
</dbReference>
<evidence type="ECO:0000256" key="3">
    <source>
        <dbReference type="ARBA" id="ARBA00012327"/>
    </source>
</evidence>
<dbReference type="SUPFAM" id="SSF53335">
    <property type="entry name" value="S-adenosyl-L-methionine-dependent methyltransferases"/>
    <property type="match status" value="1"/>
</dbReference>
<dbReference type="Pfam" id="PF08241">
    <property type="entry name" value="Methyltransf_11"/>
    <property type="match status" value="1"/>
</dbReference>
<keyword evidence="7 8" id="KW-0093">Biotin biosynthesis</keyword>
<evidence type="ECO:0000256" key="5">
    <source>
        <dbReference type="ARBA" id="ARBA00022679"/>
    </source>
</evidence>
<evidence type="ECO:0000256" key="6">
    <source>
        <dbReference type="ARBA" id="ARBA00022691"/>
    </source>
</evidence>
<dbReference type="HAMAP" id="MF_00835">
    <property type="entry name" value="BioC"/>
    <property type="match status" value="1"/>
</dbReference>
<dbReference type="InterPro" id="IPR050602">
    <property type="entry name" value="Malonyl-ACP_OMT"/>
</dbReference>
<dbReference type="GO" id="GO:0010340">
    <property type="term" value="F:carboxyl-O-methyltransferase activity"/>
    <property type="evidence" value="ECO:0007669"/>
    <property type="project" value="UniProtKB-UniRule"/>
</dbReference>
<keyword evidence="4 8" id="KW-0489">Methyltransferase</keyword>
<dbReference type="EC" id="2.1.1.197" evidence="3 8"/>
<dbReference type="PANTHER" id="PTHR13090:SF1">
    <property type="entry name" value="ARGININE-HYDROXYLASE NDUFAF5, MITOCHONDRIAL"/>
    <property type="match status" value="1"/>
</dbReference>
<dbReference type="Proteomes" id="UP000294887">
    <property type="component" value="Unassembled WGS sequence"/>
</dbReference>
<protein>
    <recommendedName>
        <fullName evidence="3 8">Malonyl-[acyl-carrier protein] O-methyltransferase</fullName>
        <shortName evidence="8">Malonyl-ACP O-methyltransferase</shortName>
        <ecNumber evidence="3 8">2.1.1.197</ecNumber>
    </recommendedName>
    <alternativeName>
        <fullName evidence="8">Biotin synthesis protein BioC</fullName>
    </alternativeName>
</protein>
<dbReference type="UniPathway" id="UPA00078"/>
<evidence type="ECO:0000259" key="9">
    <source>
        <dbReference type="Pfam" id="PF08241"/>
    </source>
</evidence>
<dbReference type="RefSeq" id="WP_131906632.1">
    <property type="nucleotide sequence ID" value="NZ_BAAAFU010000006.1"/>
</dbReference>
<name>A0A4R1ETE6_9GAMM</name>
<dbReference type="GO" id="GO:0009102">
    <property type="term" value="P:biotin biosynthetic process"/>
    <property type="evidence" value="ECO:0007669"/>
    <property type="project" value="UniProtKB-UniRule"/>
</dbReference>
<evidence type="ECO:0000256" key="2">
    <source>
        <dbReference type="ARBA" id="ARBA00004746"/>
    </source>
</evidence>
<dbReference type="InterPro" id="IPR029063">
    <property type="entry name" value="SAM-dependent_MTases_sf"/>
</dbReference>
<dbReference type="NCBIfam" id="TIGR02072">
    <property type="entry name" value="BioC"/>
    <property type="match status" value="1"/>
</dbReference>
<keyword evidence="11" id="KW-1185">Reference proteome</keyword>
<comment type="similarity">
    <text evidence="8">Belongs to the methyltransferase superfamily.</text>
</comment>
<comment type="catalytic activity">
    <reaction evidence="1 8">
        <text>malonyl-[ACP] + S-adenosyl-L-methionine = malonyl-[ACP] methyl ester + S-adenosyl-L-homocysteine</text>
        <dbReference type="Rhea" id="RHEA:17105"/>
        <dbReference type="Rhea" id="RHEA-COMP:9623"/>
        <dbReference type="Rhea" id="RHEA-COMP:9954"/>
        <dbReference type="ChEBI" id="CHEBI:57856"/>
        <dbReference type="ChEBI" id="CHEBI:59789"/>
        <dbReference type="ChEBI" id="CHEBI:78449"/>
        <dbReference type="ChEBI" id="CHEBI:78845"/>
        <dbReference type="EC" id="2.1.1.197"/>
    </reaction>
</comment>
<evidence type="ECO:0000256" key="8">
    <source>
        <dbReference type="HAMAP-Rule" id="MF_00835"/>
    </source>
</evidence>
<dbReference type="InterPro" id="IPR013216">
    <property type="entry name" value="Methyltransf_11"/>
</dbReference>
<dbReference type="EMBL" id="SMFQ01000004">
    <property type="protein sequence ID" value="TCJ84907.1"/>
    <property type="molecule type" value="Genomic_DNA"/>
</dbReference>
<evidence type="ECO:0000313" key="10">
    <source>
        <dbReference type="EMBL" id="TCJ84907.1"/>
    </source>
</evidence>
<feature type="domain" description="Methyltransferase type 11" evidence="9">
    <location>
        <begin position="47"/>
        <end position="143"/>
    </location>
</feature>
<reference evidence="10 11" key="1">
    <citation type="submission" date="2019-03" db="EMBL/GenBank/DDBJ databases">
        <title>Genomic Encyclopedia of Type Strains, Phase IV (KMG-IV): sequencing the most valuable type-strain genomes for metagenomic binning, comparative biology and taxonomic classification.</title>
        <authorList>
            <person name="Goeker M."/>
        </authorList>
    </citation>
    <scope>NUCLEOTIDE SEQUENCE [LARGE SCALE GENOMIC DNA]</scope>
    <source>
        <strain evidence="10 11">DSM 24830</strain>
    </source>
</reference>
<evidence type="ECO:0000256" key="4">
    <source>
        <dbReference type="ARBA" id="ARBA00022603"/>
    </source>
</evidence>
<dbReference type="CDD" id="cd02440">
    <property type="entry name" value="AdoMet_MTases"/>
    <property type="match status" value="1"/>
</dbReference>
<gene>
    <name evidence="8" type="primary">bioC</name>
    <name evidence="10" type="ORF">EV695_2870</name>
</gene>
<proteinExistence type="inferred from homology"/>
<dbReference type="AlphaFoldDB" id="A0A4R1ETE6"/>
<dbReference type="Gene3D" id="3.40.50.150">
    <property type="entry name" value="Vaccinia Virus protein VP39"/>
    <property type="match status" value="1"/>
</dbReference>
<dbReference type="GO" id="GO:0032259">
    <property type="term" value="P:methylation"/>
    <property type="evidence" value="ECO:0007669"/>
    <property type="project" value="UniProtKB-KW"/>
</dbReference>
<dbReference type="InterPro" id="IPR011814">
    <property type="entry name" value="BioC"/>
</dbReference>
<organism evidence="10 11">
    <name type="scientific">Cocleimonas flava</name>
    <dbReference type="NCBI Taxonomy" id="634765"/>
    <lineage>
        <taxon>Bacteria</taxon>
        <taxon>Pseudomonadati</taxon>
        <taxon>Pseudomonadota</taxon>
        <taxon>Gammaproteobacteria</taxon>
        <taxon>Thiotrichales</taxon>
        <taxon>Thiotrichaceae</taxon>
        <taxon>Cocleimonas</taxon>
    </lineage>
</organism>
<dbReference type="OrthoDB" id="9760689at2"/>
<evidence type="ECO:0000256" key="7">
    <source>
        <dbReference type="ARBA" id="ARBA00022756"/>
    </source>
</evidence>
<sequence length="279" mass="31353">MFDKKTTRLHFERAAETYDASAVLQKEVANRLSGRLDYIKHSPKTVLDVGSGTGFITQDLLKRYPKSSIVALDLAHSMARKSQQLGGWFRKPLAVCADAEQLPLKPDSIDLIISSLMLQWSNDLKQTFAGFHSVLAPNGLLLFSTLGPETLREMRESWATVDNVPHTSHFLDMHEIGDALLQSGFINPVTDMEMITMTYTNVRQIMRDIKQIGANNSHSGRSKGLMGKQKLKAFETAYEQFKTDEGLYPATWEVIYGHAWVGEGLKLDNFDHVIPIQKV</sequence>
<keyword evidence="5 8" id="KW-0808">Transferase</keyword>
<evidence type="ECO:0000313" key="11">
    <source>
        <dbReference type="Proteomes" id="UP000294887"/>
    </source>
</evidence>